<feature type="domain" description="Chromo" evidence="5">
    <location>
        <begin position="75"/>
        <end position="130"/>
    </location>
</feature>
<dbReference type="SUPFAM" id="SSF54160">
    <property type="entry name" value="Chromo domain-like"/>
    <property type="match status" value="1"/>
</dbReference>
<keyword evidence="3" id="KW-0539">Nucleus</keyword>
<reference evidence="6" key="1">
    <citation type="submission" date="2021-07" db="EMBL/GenBank/DDBJ databases">
        <authorList>
            <person name="Durling M."/>
        </authorList>
    </citation>
    <scope>NUCLEOTIDE SEQUENCE</scope>
</reference>
<organism evidence="6 7">
    <name type="scientific">Hymenoscyphus fraxineus</name>
    <dbReference type="NCBI Taxonomy" id="746836"/>
    <lineage>
        <taxon>Eukaryota</taxon>
        <taxon>Fungi</taxon>
        <taxon>Dikarya</taxon>
        <taxon>Ascomycota</taxon>
        <taxon>Pezizomycotina</taxon>
        <taxon>Leotiomycetes</taxon>
        <taxon>Helotiales</taxon>
        <taxon>Helotiaceae</taxon>
        <taxon>Hymenoscyphus</taxon>
    </lineage>
</organism>
<evidence type="ECO:0000256" key="4">
    <source>
        <dbReference type="SAM" id="MobiDB-lite"/>
    </source>
</evidence>
<dbReference type="CDD" id="cd00024">
    <property type="entry name" value="CD_CSD"/>
    <property type="match status" value="1"/>
</dbReference>
<feature type="compositionally biased region" description="Basic and acidic residues" evidence="4">
    <location>
        <begin position="47"/>
        <end position="63"/>
    </location>
</feature>
<dbReference type="SMART" id="SM00298">
    <property type="entry name" value="CHROMO"/>
    <property type="match status" value="1"/>
</dbReference>
<dbReference type="Pfam" id="PF00385">
    <property type="entry name" value="Chromo"/>
    <property type="match status" value="1"/>
</dbReference>
<comment type="subcellular location">
    <subcellularLocation>
        <location evidence="1">Nucleus</location>
    </subcellularLocation>
</comment>
<accession>A0A9N9L327</accession>
<dbReference type="GO" id="GO:0006338">
    <property type="term" value="P:chromatin remodeling"/>
    <property type="evidence" value="ECO:0007669"/>
    <property type="project" value="UniProtKB-ARBA"/>
</dbReference>
<dbReference type="InterPro" id="IPR016197">
    <property type="entry name" value="Chromo-like_dom_sf"/>
</dbReference>
<protein>
    <recommendedName>
        <fullName evidence="5">Chromo domain-containing protein</fullName>
    </recommendedName>
</protein>
<proteinExistence type="predicted"/>
<dbReference type="Gene3D" id="2.40.50.40">
    <property type="match status" value="1"/>
</dbReference>
<evidence type="ECO:0000259" key="5">
    <source>
        <dbReference type="PROSITE" id="PS50013"/>
    </source>
</evidence>
<dbReference type="GO" id="GO:0005634">
    <property type="term" value="C:nucleus"/>
    <property type="evidence" value="ECO:0007669"/>
    <property type="project" value="UniProtKB-SubCell"/>
</dbReference>
<feature type="region of interest" description="Disordered" evidence="4">
    <location>
        <begin position="1"/>
        <end position="63"/>
    </location>
</feature>
<keyword evidence="7" id="KW-1185">Reference proteome</keyword>
<evidence type="ECO:0000313" key="7">
    <source>
        <dbReference type="Proteomes" id="UP000696280"/>
    </source>
</evidence>
<evidence type="ECO:0000313" key="6">
    <source>
        <dbReference type="EMBL" id="CAG8956672.1"/>
    </source>
</evidence>
<sequence length="130" mass="14809">MNTSTATPRRSKRVSELSPKPKPAAPAPVAAKKKAGKKIAKKKKVVKEKTAKRGVKKVKETKTKTVARQPANIEYDVDSIVDSKLVRKKRFYLVHWVGYNNKQNTWEPEEHLGNAQEKIQEFDVKYPDKP</sequence>
<dbReference type="InterPro" id="IPR000953">
    <property type="entry name" value="Chromo/chromo_shadow_dom"/>
</dbReference>
<name>A0A9N9L327_9HELO</name>
<dbReference type="EMBL" id="CAJVRL010000072">
    <property type="protein sequence ID" value="CAG8956672.1"/>
    <property type="molecule type" value="Genomic_DNA"/>
</dbReference>
<dbReference type="Proteomes" id="UP000696280">
    <property type="component" value="Unassembled WGS sequence"/>
</dbReference>
<dbReference type="InterPro" id="IPR051219">
    <property type="entry name" value="Heterochromatin_chromo-domain"/>
</dbReference>
<comment type="subunit">
    <text evidence="2">Component of the NuA4 histone acetyltransferase complex.</text>
</comment>
<dbReference type="PROSITE" id="PS50013">
    <property type="entry name" value="CHROMO_2"/>
    <property type="match status" value="1"/>
</dbReference>
<dbReference type="OrthoDB" id="194443at2759"/>
<dbReference type="PANTHER" id="PTHR22812">
    <property type="entry name" value="CHROMOBOX PROTEIN"/>
    <property type="match status" value="1"/>
</dbReference>
<evidence type="ECO:0000256" key="3">
    <source>
        <dbReference type="ARBA" id="ARBA00023242"/>
    </source>
</evidence>
<evidence type="ECO:0000256" key="2">
    <source>
        <dbReference type="ARBA" id="ARBA00011353"/>
    </source>
</evidence>
<dbReference type="AlphaFoldDB" id="A0A9N9L327"/>
<evidence type="ECO:0000256" key="1">
    <source>
        <dbReference type="ARBA" id="ARBA00004123"/>
    </source>
</evidence>
<feature type="compositionally biased region" description="Basic residues" evidence="4">
    <location>
        <begin position="31"/>
        <end position="46"/>
    </location>
</feature>
<comment type="caution">
    <text evidence="6">The sequence shown here is derived from an EMBL/GenBank/DDBJ whole genome shotgun (WGS) entry which is preliminary data.</text>
</comment>
<gene>
    <name evidence="6" type="ORF">HYFRA_00012216</name>
</gene>
<dbReference type="InterPro" id="IPR023780">
    <property type="entry name" value="Chromo_domain"/>
</dbReference>